<feature type="transmembrane region" description="Helical" evidence="1">
    <location>
        <begin position="45"/>
        <end position="69"/>
    </location>
</feature>
<keyword evidence="4" id="KW-1185">Reference proteome</keyword>
<dbReference type="RefSeq" id="WP_286335956.1">
    <property type="nucleotide sequence ID" value="NZ_AP027370.1"/>
</dbReference>
<dbReference type="EMBL" id="AP027370">
    <property type="protein sequence ID" value="BDY13022.1"/>
    <property type="molecule type" value="Genomic_DNA"/>
</dbReference>
<dbReference type="Proteomes" id="UP001321445">
    <property type="component" value="Chromosome"/>
</dbReference>
<keyword evidence="1" id="KW-0812">Transmembrane</keyword>
<accession>A0ABM8FL23</accession>
<reference evidence="3 4" key="1">
    <citation type="submission" date="2023-03" db="EMBL/GenBank/DDBJ databases">
        <title>Description of Hydrogenimonas sp. ISO32.</title>
        <authorList>
            <person name="Mino S."/>
            <person name="Fukazawa S."/>
            <person name="Sawabe T."/>
        </authorList>
    </citation>
    <scope>NUCLEOTIDE SEQUENCE [LARGE SCALE GENOMIC DNA]</scope>
    <source>
        <strain evidence="3 4">ISO32</strain>
    </source>
</reference>
<gene>
    <name evidence="2" type="ORF">HCR_12170</name>
    <name evidence="3" type="ORF">HCR_13340</name>
</gene>
<evidence type="ECO:0000313" key="3">
    <source>
        <dbReference type="EMBL" id="BDY13022.1"/>
    </source>
</evidence>
<keyword evidence="1" id="KW-0472">Membrane</keyword>
<organism evidence="3 4">
    <name type="scientific">Hydrogenimonas cancrithermarum</name>
    <dbReference type="NCBI Taxonomy" id="2993563"/>
    <lineage>
        <taxon>Bacteria</taxon>
        <taxon>Pseudomonadati</taxon>
        <taxon>Campylobacterota</taxon>
        <taxon>Epsilonproteobacteria</taxon>
        <taxon>Campylobacterales</taxon>
        <taxon>Hydrogenimonadaceae</taxon>
        <taxon>Hydrogenimonas</taxon>
    </lineage>
</organism>
<keyword evidence="1" id="KW-1133">Transmembrane helix</keyword>
<dbReference type="EMBL" id="AP027370">
    <property type="protein sequence ID" value="BDY12905.1"/>
    <property type="molecule type" value="Genomic_DNA"/>
</dbReference>
<evidence type="ECO:0000313" key="4">
    <source>
        <dbReference type="Proteomes" id="UP001321445"/>
    </source>
</evidence>
<proteinExistence type="predicted"/>
<name>A0ABM8FL23_9BACT</name>
<evidence type="ECO:0000256" key="1">
    <source>
        <dbReference type="SAM" id="Phobius"/>
    </source>
</evidence>
<protein>
    <submittedName>
        <fullName evidence="3">Uncharacterized protein</fullName>
    </submittedName>
</protein>
<evidence type="ECO:0000313" key="2">
    <source>
        <dbReference type="EMBL" id="BDY12905.1"/>
    </source>
</evidence>
<sequence>MKRLKRELVVFFGLFVLLALGMHFKEWMDHPVAHLSALSGSPLGVLHPIYITAGVYLLLLMIRLFVGLLGKILEREK</sequence>